<comment type="caution">
    <text evidence="1">The sequence shown here is derived from an EMBL/GenBank/DDBJ whole genome shotgun (WGS) entry which is preliminary data.</text>
</comment>
<accession>A0A8K0CP21</accession>
<dbReference type="OrthoDB" id="8039185at2759"/>
<evidence type="ECO:0000313" key="2">
    <source>
        <dbReference type="Proteomes" id="UP000801492"/>
    </source>
</evidence>
<dbReference type="AlphaFoldDB" id="A0A8K0CP21"/>
<evidence type="ECO:0000313" key="1">
    <source>
        <dbReference type="EMBL" id="KAF2889116.1"/>
    </source>
</evidence>
<sequence length="198" mass="22691">MKGLTSDKNASKTILLNSIGSEYFELLKLSVAPKEMGTLSFDEVIKSLDKQLTEKENALVERHEFLSETQGTNQSIPDFETKLFRLVETDYAMSQDQYNILEVGDVNKSTRSDSEKYYVYVTVGKKLQRFEVDSGAGHTLLPKSDFDKLNLNKNLHNFNIRFRLYTADIFAPIGLVELEVKHKNVKSKKFYMLFGLDI</sequence>
<gene>
    <name evidence="1" type="ORF">ILUMI_17057</name>
</gene>
<organism evidence="1 2">
    <name type="scientific">Ignelater luminosus</name>
    <name type="common">Cucubano</name>
    <name type="synonym">Pyrophorus luminosus</name>
    <dbReference type="NCBI Taxonomy" id="2038154"/>
    <lineage>
        <taxon>Eukaryota</taxon>
        <taxon>Metazoa</taxon>
        <taxon>Ecdysozoa</taxon>
        <taxon>Arthropoda</taxon>
        <taxon>Hexapoda</taxon>
        <taxon>Insecta</taxon>
        <taxon>Pterygota</taxon>
        <taxon>Neoptera</taxon>
        <taxon>Endopterygota</taxon>
        <taxon>Coleoptera</taxon>
        <taxon>Polyphaga</taxon>
        <taxon>Elateriformia</taxon>
        <taxon>Elateroidea</taxon>
        <taxon>Elateridae</taxon>
        <taxon>Agrypninae</taxon>
        <taxon>Pyrophorini</taxon>
        <taxon>Ignelater</taxon>
    </lineage>
</organism>
<dbReference type="Proteomes" id="UP000801492">
    <property type="component" value="Unassembled WGS sequence"/>
</dbReference>
<protein>
    <submittedName>
        <fullName evidence="1">Uncharacterized protein</fullName>
    </submittedName>
</protein>
<proteinExistence type="predicted"/>
<keyword evidence="2" id="KW-1185">Reference proteome</keyword>
<dbReference type="EMBL" id="VTPC01070621">
    <property type="protein sequence ID" value="KAF2889116.1"/>
    <property type="molecule type" value="Genomic_DNA"/>
</dbReference>
<dbReference type="InterPro" id="IPR021109">
    <property type="entry name" value="Peptidase_aspartic_dom_sf"/>
</dbReference>
<dbReference type="SUPFAM" id="SSF50630">
    <property type="entry name" value="Acid proteases"/>
    <property type="match status" value="1"/>
</dbReference>
<reference evidence="1" key="1">
    <citation type="submission" date="2019-08" db="EMBL/GenBank/DDBJ databases">
        <title>The genome of the North American firefly Photinus pyralis.</title>
        <authorList>
            <consortium name="Photinus pyralis genome working group"/>
            <person name="Fallon T.R."/>
            <person name="Sander Lower S.E."/>
            <person name="Weng J.-K."/>
        </authorList>
    </citation>
    <scope>NUCLEOTIDE SEQUENCE</scope>
    <source>
        <strain evidence="1">TRF0915ILg1</strain>
        <tissue evidence="1">Whole body</tissue>
    </source>
</reference>
<dbReference type="Gene3D" id="2.40.70.10">
    <property type="entry name" value="Acid Proteases"/>
    <property type="match status" value="1"/>
</dbReference>
<name>A0A8K0CP21_IGNLU</name>